<protein>
    <submittedName>
        <fullName evidence="2">Uncharacterized protein</fullName>
    </submittedName>
</protein>
<keyword evidence="1" id="KW-0472">Membrane</keyword>
<reference evidence="2 3" key="1">
    <citation type="submission" date="2020-08" db="EMBL/GenBank/DDBJ databases">
        <title>Genomic Encyclopedia of Type Strains, Phase IV (KMG-IV): sequencing the most valuable type-strain genomes for metagenomic binning, comparative biology and taxonomic classification.</title>
        <authorList>
            <person name="Goeker M."/>
        </authorList>
    </citation>
    <scope>NUCLEOTIDE SEQUENCE [LARGE SCALE GENOMIC DNA]</scope>
    <source>
        <strain evidence="2 3">DSM 45385</strain>
    </source>
</reference>
<dbReference type="RefSeq" id="WP_184973698.1">
    <property type="nucleotide sequence ID" value="NZ_JACHIN010000020.1"/>
</dbReference>
<evidence type="ECO:0000313" key="2">
    <source>
        <dbReference type="EMBL" id="MBB5084079.1"/>
    </source>
</evidence>
<dbReference type="EMBL" id="JACHIN010000020">
    <property type="protein sequence ID" value="MBB5084079.1"/>
    <property type="molecule type" value="Genomic_DNA"/>
</dbReference>
<keyword evidence="3" id="KW-1185">Reference proteome</keyword>
<evidence type="ECO:0000256" key="1">
    <source>
        <dbReference type="SAM" id="Phobius"/>
    </source>
</evidence>
<keyword evidence="1" id="KW-0812">Transmembrane</keyword>
<dbReference type="Proteomes" id="UP000568380">
    <property type="component" value="Unassembled WGS sequence"/>
</dbReference>
<keyword evidence="1" id="KW-1133">Transmembrane helix</keyword>
<gene>
    <name evidence="2" type="ORF">HNR40_009587</name>
</gene>
<feature type="transmembrane region" description="Helical" evidence="1">
    <location>
        <begin position="40"/>
        <end position="57"/>
    </location>
</feature>
<accession>A0A7W8AE98</accession>
<comment type="caution">
    <text evidence="2">The sequence shown here is derived from an EMBL/GenBank/DDBJ whole genome shotgun (WGS) entry which is preliminary data.</text>
</comment>
<sequence length="219" mass="23479">MLDLWLVILIALAIAAVGLLSNLLAGMILHNVKPWSRKGVALGLFIVLLGSAALAVAQKVGSTPAQDATAAMDRCNQDLKPDTQNTTTFSAGHRDAVFPPVPYGEQAPNGIRDGDVIRIAEVSGSIQFDGLEKRVGPGGNGVAAPRGWFVPGAPQYSAILRYNNNPTGWVGDPFPYDRMTTCTRYTGGMDVRLAFLMNLRSDQSGKSGAWTFTLKVYRD</sequence>
<proteinExistence type="predicted"/>
<evidence type="ECO:0000313" key="3">
    <source>
        <dbReference type="Proteomes" id="UP000568380"/>
    </source>
</evidence>
<name>A0A7W8AE98_9ACTN</name>
<feature type="transmembrane region" description="Helical" evidence="1">
    <location>
        <begin position="6"/>
        <end position="28"/>
    </location>
</feature>
<organism evidence="2 3">
    <name type="scientific">Nonomuraea endophytica</name>
    <dbReference type="NCBI Taxonomy" id="714136"/>
    <lineage>
        <taxon>Bacteria</taxon>
        <taxon>Bacillati</taxon>
        <taxon>Actinomycetota</taxon>
        <taxon>Actinomycetes</taxon>
        <taxon>Streptosporangiales</taxon>
        <taxon>Streptosporangiaceae</taxon>
        <taxon>Nonomuraea</taxon>
    </lineage>
</organism>
<dbReference type="AlphaFoldDB" id="A0A7W8AE98"/>